<dbReference type="InterPro" id="IPR052340">
    <property type="entry name" value="RNase_Y/CdgJ"/>
</dbReference>
<dbReference type="PANTHER" id="PTHR33525">
    <property type="match status" value="1"/>
</dbReference>
<dbReference type="AlphaFoldDB" id="A9EK23"/>
<dbReference type="SUPFAM" id="SSF109604">
    <property type="entry name" value="HD-domain/PDEase-like"/>
    <property type="match status" value="1"/>
</dbReference>
<dbReference type="Gene3D" id="1.10.3210.10">
    <property type="entry name" value="Hypothetical protein af1432"/>
    <property type="match status" value="1"/>
</dbReference>
<comment type="caution">
    <text evidence="2">The sequence shown here is derived from an EMBL/GenBank/DDBJ whole genome shotgun (WGS) entry which is preliminary data.</text>
</comment>
<gene>
    <name evidence="2" type="ORF">KT99_03407</name>
</gene>
<evidence type="ECO:0000313" key="2">
    <source>
        <dbReference type="EMBL" id="EDP99597.1"/>
    </source>
</evidence>
<evidence type="ECO:0000313" key="3">
    <source>
        <dbReference type="Proteomes" id="UP000005839"/>
    </source>
</evidence>
<dbReference type="InterPro" id="IPR003607">
    <property type="entry name" value="HD/PDEase_dom"/>
</dbReference>
<organism evidence="2 3">
    <name type="scientific">Shewanella benthica KT99</name>
    <dbReference type="NCBI Taxonomy" id="314608"/>
    <lineage>
        <taxon>Bacteria</taxon>
        <taxon>Pseudomonadati</taxon>
        <taxon>Pseudomonadota</taxon>
        <taxon>Gammaproteobacteria</taxon>
        <taxon>Alteromonadales</taxon>
        <taxon>Shewanellaceae</taxon>
        <taxon>Shewanella</taxon>
    </lineage>
</organism>
<dbReference type="EMBL" id="ABIC01000036">
    <property type="protein sequence ID" value="EDP99597.1"/>
    <property type="molecule type" value="Genomic_DNA"/>
</dbReference>
<dbReference type="Proteomes" id="UP000005839">
    <property type="component" value="Unassembled WGS sequence"/>
</dbReference>
<evidence type="ECO:0000259" key="1">
    <source>
        <dbReference type="PROSITE" id="PS51833"/>
    </source>
</evidence>
<dbReference type="CDD" id="cd00077">
    <property type="entry name" value="HDc"/>
    <property type="match status" value="1"/>
</dbReference>
<keyword evidence="3" id="KW-1185">Reference proteome</keyword>
<accession>A9EK23</accession>
<dbReference type="PROSITE" id="PS51833">
    <property type="entry name" value="HDOD"/>
    <property type="match status" value="1"/>
</dbReference>
<sequence>MVRKLFNKLFNIRDKTSISQPKSFRQDSSMQDKLVNASPKPLAQAVTEEVLISDSVDLAALFYSLLFPTRSNDTGGVANNLERAVIGDVEHALMSPQDIADKVLKLPTRMAELNKRLSDDSVEIKQLIQLIQQDPVLSVDLLKLCNSPAFRRGDNEVASLQQAFVQLGREQLKRYVTTCLVREMIAIKPIYYRRFGVQIWRHSLQVAFLSTRISTELSVEEQETAFMLGLIHDVGKIAIFKMLLDAFQLADPGEMPNSWLFRQVMTTKSLTLSALLARCWLLPSSLESSLIQLANTSTKPTEVLASVIWRANLISECSMLYQAKKLDEACLARLLIDADLSRDEFEVLHEQLKEI</sequence>
<dbReference type="STRING" id="314608.KT99_03407"/>
<dbReference type="PANTHER" id="PTHR33525:SF6">
    <property type="entry name" value="HDOD DOMAIN-CONTAINING PROTEIN"/>
    <property type="match status" value="1"/>
</dbReference>
<reference evidence="2 3" key="1">
    <citation type="submission" date="2007-10" db="EMBL/GenBank/DDBJ databases">
        <authorList>
            <person name="Yayanos A."/>
            <person name="Ferriera S."/>
            <person name="Johnson J."/>
            <person name="Kravitz S."/>
            <person name="Halpern A."/>
            <person name="Remington K."/>
            <person name="Beeson K."/>
            <person name="Tran B."/>
            <person name="Rogers Y.-H."/>
            <person name="Friedman R."/>
            <person name="Venter J.C."/>
        </authorList>
    </citation>
    <scope>NUCLEOTIDE SEQUENCE [LARGE SCALE GENOMIC DNA]</scope>
    <source>
        <strain evidence="2 3">KT99</strain>
    </source>
</reference>
<name>A9EK23_9GAMM</name>
<dbReference type="Pfam" id="PF08668">
    <property type="entry name" value="HDOD"/>
    <property type="match status" value="1"/>
</dbReference>
<dbReference type="InterPro" id="IPR013976">
    <property type="entry name" value="HDOD"/>
</dbReference>
<proteinExistence type="predicted"/>
<dbReference type="RefSeq" id="WP_005501651.1">
    <property type="nucleotide sequence ID" value="NZ_ABIC01000036.1"/>
</dbReference>
<feature type="domain" description="HDOD" evidence="1">
    <location>
        <begin position="103"/>
        <end position="296"/>
    </location>
</feature>
<protein>
    <recommendedName>
        <fullName evidence="1">HDOD domain-containing protein</fullName>
    </recommendedName>
</protein>